<feature type="domain" description="GGDEF" evidence="5">
    <location>
        <begin position="495"/>
        <end position="625"/>
    </location>
</feature>
<dbReference type="Gene3D" id="1.25.40.10">
    <property type="entry name" value="Tetratricopeptide repeat domain"/>
    <property type="match status" value="2"/>
</dbReference>
<dbReference type="InterPro" id="IPR029787">
    <property type="entry name" value="Nucleotide_cyclase"/>
</dbReference>
<evidence type="ECO:0000256" key="4">
    <source>
        <dbReference type="SAM" id="SignalP"/>
    </source>
</evidence>
<keyword evidence="4" id="KW-0732">Signal</keyword>
<keyword evidence="3" id="KW-1133">Transmembrane helix</keyword>
<accession>A0ABT9HYS8</accession>
<name>A0ABT9HYS8_9GAMM</name>
<evidence type="ECO:0000256" key="1">
    <source>
        <dbReference type="ARBA" id="ARBA00012528"/>
    </source>
</evidence>
<dbReference type="EMBL" id="JAPJDZ010000022">
    <property type="protein sequence ID" value="MDP5136301.1"/>
    <property type="molecule type" value="Genomic_DNA"/>
</dbReference>
<dbReference type="RefSeq" id="WP_305975629.1">
    <property type="nucleotide sequence ID" value="NZ_JAPJDZ010000022.1"/>
</dbReference>
<keyword evidence="3" id="KW-0472">Membrane</keyword>
<dbReference type="EC" id="2.7.7.65" evidence="1"/>
<dbReference type="Gene3D" id="3.30.70.270">
    <property type="match status" value="1"/>
</dbReference>
<feature type="transmembrane region" description="Helical" evidence="3">
    <location>
        <begin position="432"/>
        <end position="454"/>
    </location>
</feature>
<organism evidence="6 7">
    <name type="scientific">Rheinheimera baltica</name>
    <dbReference type="NCBI Taxonomy" id="67576"/>
    <lineage>
        <taxon>Bacteria</taxon>
        <taxon>Pseudomonadati</taxon>
        <taxon>Pseudomonadota</taxon>
        <taxon>Gammaproteobacteria</taxon>
        <taxon>Chromatiales</taxon>
        <taxon>Chromatiaceae</taxon>
        <taxon>Rheinheimera</taxon>
    </lineage>
</organism>
<dbReference type="InterPro" id="IPR000160">
    <property type="entry name" value="GGDEF_dom"/>
</dbReference>
<dbReference type="InterPro" id="IPR019734">
    <property type="entry name" value="TPR_rpt"/>
</dbReference>
<evidence type="ECO:0000256" key="2">
    <source>
        <dbReference type="ARBA" id="ARBA00034247"/>
    </source>
</evidence>
<dbReference type="PANTHER" id="PTHR45138:SF9">
    <property type="entry name" value="DIGUANYLATE CYCLASE DGCM-RELATED"/>
    <property type="match status" value="1"/>
</dbReference>
<proteinExistence type="predicted"/>
<dbReference type="CDD" id="cd01949">
    <property type="entry name" value="GGDEF"/>
    <property type="match status" value="1"/>
</dbReference>
<dbReference type="Pfam" id="PF13424">
    <property type="entry name" value="TPR_12"/>
    <property type="match status" value="1"/>
</dbReference>
<dbReference type="NCBIfam" id="TIGR00254">
    <property type="entry name" value="GGDEF"/>
    <property type="match status" value="1"/>
</dbReference>
<comment type="caution">
    <text evidence="6">The sequence shown here is derived from an EMBL/GenBank/DDBJ whole genome shotgun (WGS) entry which is preliminary data.</text>
</comment>
<evidence type="ECO:0000313" key="6">
    <source>
        <dbReference type="EMBL" id="MDP5136301.1"/>
    </source>
</evidence>
<dbReference type="PROSITE" id="PS50887">
    <property type="entry name" value="GGDEF"/>
    <property type="match status" value="1"/>
</dbReference>
<dbReference type="Proteomes" id="UP001231109">
    <property type="component" value="Unassembled WGS sequence"/>
</dbReference>
<keyword evidence="3" id="KW-0812">Transmembrane</keyword>
<gene>
    <name evidence="6" type="ORF">ORJ04_10105</name>
</gene>
<dbReference type="SUPFAM" id="SSF55073">
    <property type="entry name" value="Nucleotide cyclase"/>
    <property type="match status" value="1"/>
</dbReference>
<dbReference type="InterPro" id="IPR050469">
    <property type="entry name" value="Diguanylate_Cyclase"/>
</dbReference>
<keyword evidence="7" id="KW-1185">Reference proteome</keyword>
<protein>
    <recommendedName>
        <fullName evidence="1">diguanylate cyclase</fullName>
        <ecNumber evidence="1">2.7.7.65</ecNumber>
    </recommendedName>
</protein>
<reference evidence="6 7" key="1">
    <citation type="submission" date="2022-11" db="EMBL/GenBank/DDBJ databases">
        <title>Viruses from the air-sea interface of a natural surface slick.</title>
        <authorList>
            <person name="Rahlff J."/>
            <person name="Holmfeldt K."/>
        </authorList>
    </citation>
    <scope>NUCLEOTIDE SEQUENCE [LARGE SCALE GENOMIC DNA]</scope>
    <source>
        <strain evidence="6 7">SMS4</strain>
    </source>
</reference>
<evidence type="ECO:0000259" key="5">
    <source>
        <dbReference type="PROSITE" id="PS50887"/>
    </source>
</evidence>
<feature type="chain" id="PRO_5047296492" description="diguanylate cyclase" evidence="4">
    <location>
        <begin position="19"/>
        <end position="625"/>
    </location>
</feature>
<dbReference type="Pfam" id="PF00990">
    <property type="entry name" value="GGDEF"/>
    <property type="match status" value="1"/>
</dbReference>
<dbReference type="InterPro" id="IPR043128">
    <property type="entry name" value="Rev_trsase/Diguanyl_cyclase"/>
</dbReference>
<comment type="catalytic activity">
    <reaction evidence="2">
        <text>2 GTP = 3',3'-c-di-GMP + 2 diphosphate</text>
        <dbReference type="Rhea" id="RHEA:24898"/>
        <dbReference type="ChEBI" id="CHEBI:33019"/>
        <dbReference type="ChEBI" id="CHEBI:37565"/>
        <dbReference type="ChEBI" id="CHEBI:58805"/>
        <dbReference type="EC" id="2.7.7.65"/>
    </reaction>
</comment>
<evidence type="ECO:0000313" key="7">
    <source>
        <dbReference type="Proteomes" id="UP001231109"/>
    </source>
</evidence>
<dbReference type="SMART" id="SM00028">
    <property type="entry name" value="TPR"/>
    <property type="match status" value="3"/>
</dbReference>
<dbReference type="SUPFAM" id="SSF48452">
    <property type="entry name" value="TPR-like"/>
    <property type="match status" value="1"/>
</dbReference>
<dbReference type="InterPro" id="IPR011990">
    <property type="entry name" value="TPR-like_helical_dom_sf"/>
</dbReference>
<sequence>MKAFTFVTLLFFSFVTVAEIAKQQQFDRLIEEISSGERYFFKPEDFRQTLAELENALPQNDAERANILDRQRCLLAYFDNPAAGIAFSKTKLNQAQSANDFPAQYDYHTCRYYLYNMLGENELALKSANLAHSAAEYSEDPLSIALSETELGNISSYQGNYADALNHYLSAYPRLQQLGYKPYISDLVLSIASAYRRMGLYDKAITYIDEAEKEFNAPEERFRLAMIMHEKAFSYAERGEPEQALALFNQSIDVYNELAVPEWIAYTNVNLVWIYNLLGQFDNALAVAAEAESVLNHGNPSNMANLQTYQALLALYKGEALLADKQVNAALESLALADKLLSEQAVPRYMLQLHLHYADALAQAGQYSLAYTKLGQYVELNNRQQANAREQQANLLRLQFDFTRQQEKNDQLAAEKLAAEQYISTLQLAQRWQYVAIIAIVLMLFILVSFAVSLKKRNRKLHRLAMTDELTGIANRRRIMMLAEQERVKATETSSPICLLIIDLDHFKKINDNHGHDAGDIVLQQVCLTISSVLRQQDHFGRTGGEEFLIILPNTDINQAQPIAERVRRSVAAINLSLIQLNLQVSCSIGLTQAKPKELLNASISRADKALYQAKANGRNQVVEG</sequence>
<dbReference type="SMART" id="SM00267">
    <property type="entry name" value="GGDEF"/>
    <property type="match status" value="1"/>
</dbReference>
<feature type="signal peptide" evidence="4">
    <location>
        <begin position="1"/>
        <end position="18"/>
    </location>
</feature>
<dbReference type="PANTHER" id="PTHR45138">
    <property type="entry name" value="REGULATORY COMPONENTS OF SENSORY TRANSDUCTION SYSTEM"/>
    <property type="match status" value="1"/>
</dbReference>
<evidence type="ECO:0000256" key="3">
    <source>
        <dbReference type="SAM" id="Phobius"/>
    </source>
</evidence>